<evidence type="ECO:0000256" key="4">
    <source>
        <dbReference type="SAM" id="MobiDB-lite"/>
    </source>
</evidence>
<sequence length="489" mass="53788">MSGLSEEQRRRMEENRQRALQKRLKLQDTSNTTTNNNNNNNNKTFQPFHSPTTTTTTTTNPHNVPEGPNILTPSSNVIPEGPVFSNISRPSHFPKVIPEGSNILRPSNVIPEGPVFSNISRPSHFPKVIPEGSNISRPSNSPKFIADDQVILKPSNPVSSNFSKHSNDCTDIARGPVTSYDTSITKTRQHSASSNTSPCDTNMTMKQPSNSTIYEPLSSGTCNNFTRPPLSKLLLHSSNLPKANIGFQPPGSNRAPPLDTKSEDARKRIEENRRRALERRAASKGVTAIPMAANLAKNAEAPFSAKPSTSFYSAGQTKTSNDSMKRGTDLMKPSSDNLGENMGRMKPVMGPSGVLDSPGKKTTDAANTQGTTKAIFGRTINGTFRLTCPERFIVDAPFHHQMVEIFKTLDTKMYDPMTQKWNFSVKEHDKLVSALAPLRPAVCISPLPTFVRKVLQSLERQVPASCIDLFGLDPKLLEALMPFQHDGVW</sequence>
<dbReference type="Proteomes" id="UP001286313">
    <property type="component" value="Unassembled WGS sequence"/>
</dbReference>
<dbReference type="InterPro" id="IPR010003">
    <property type="entry name" value="HARP_dom"/>
</dbReference>
<dbReference type="Pfam" id="PF07443">
    <property type="entry name" value="HARP"/>
    <property type="match status" value="1"/>
</dbReference>
<proteinExistence type="predicted"/>
<protein>
    <recommendedName>
        <fullName evidence="5">HARP domain-containing protein</fullName>
    </recommendedName>
</protein>
<feature type="domain" description="HARP" evidence="5">
    <location>
        <begin position="371"/>
        <end position="448"/>
    </location>
</feature>
<dbReference type="GO" id="GO:0016787">
    <property type="term" value="F:hydrolase activity"/>
    <property type="evidence" value="ECO:0007669"/>
    <property type="project" value="UniProtKB-KW"/>
</dbReference>
<keyword evidence="2" id="KW-0378">Hydrolase</keyword>
<dbReference type="AlphaFoldDB" id="A0AAE1F8N5"/>
<comment type="caution">
    <text evidence="6">The sequence shown here is derived from an EMBL/GenBank/DDBJ whole genome shotgun (WGS) entry which is preliminary data.</text>
</comment>
<feature type="region of interest" description="Disordered" evidence="4">
    <location>
        <begin position="182"/>
        <end position="202"/>
    </location>
</feature>
<feature type="compositionally biased region" description="Low complexity" evidence="4">
    <location>
        <begin position="31"/>
        <end position="42"/>
    </location>
</feature>
<feature type="region of interest" description="Disordered" evidence="4">
    <location>
        <begin position="308"/>
        <end position="328"/>
    </location>
</feature>
<evidence type="ECO:0000313" key="6">
    <source>
        <dbReference type="EMBL" id="KAK3869322.1"/>
    </source>
</evidence>
<dbReference type="EMBL" id="JAWQEG010002853">
    <property type="protein sequence ID" value="KAK3869322.1"/>
    <property type="molecule type" value="Genomic_DNA"/>
</dbReference>
<feature type="compositionally biased region" description="Polar residues" evidence="4">
    <location>
        <begin position="308"/>
        <end position="322"/>
    </location>
</feature>
<feature type="region of interest" description="Disordered" evidence="4">
    <location>
        <begin position="1"/>
        <end position="66"/>
    </location>
</feature>
<dbReference type="PANTHER" id="PTHR45766:SF6">
    <property type="entry name" value="SWI_SNF-RELATED MATRIX-ASSOCIATED ACTIN-DEPENDENT REGULATOR OF CHROMATIN SUBFAMILY A-LIKE PROTEIN 1"/>
    <property type="match status" value="1"/>
</dbReference>
<evidence type="ECO:0000313" key="7">
    <source>
        <dbReference type="Proteomes" id="UP001286313"/>
    </source>
</evidence>
<reference evidence="6" key="1">
    <citation type="submission" date="2023-10" db="EMBL/GenBank/DDBJ databases">
        <title>Genome assemblies of two species of porcelain crab, Petrolisthes cinctipes and Petrolisthes manimaculis (Anomura: Porcellanidae).</title>
        <authorList>
            <person name="Angst P."/>
        </authorList>
    </citation>
    <scope>NUCLEOTIDE SEQUENCE</scope>
    <source>
        <strain evidence="6">PB745_01</strain>
        <tissue evidence="6">Gill</tissue>
    </source>
</reference>
<gene>
    <name evidence="6" type="ORF">Pcinc_025369</name>
</gene>
<evidence type="ECO:0000259" key="5">
    <source>
        <dbReference type="PROSITE" id="PS51467"/>
    </source>
</evidence>
<accession>A0AAE1F8N5</accession>
<comment type="subcellular location">
    <subcellularLocation>
        <location evidence="1">Nucleus</location>
    </subcellularLocation>
</comment>
<dbReference type="PROSITE" id="PS51467">
    <property type="entry name" value="HARP"/>
    <property type="match status" value="1"/>
</dbReference>
<evidence type="ECO:0000256" key="2">
    <source>
        <dbReference type="ARBA" id="ARBA00022801"/>
    </source>
</evidence>
<keyword evidence="7" id="KW-1185">Reference proteome</keyword>
<dbReference type="PANTHER" id="PTHR45766">
    <property type="entry name" value="DNA ANNEALING HELICASE AND ENDONUCLEASE ZRANB3 FAMILY MEMBER"/>
    <property type="match status" value="1"/>
</dbReference>
<name>A0AAE1F8N5_PETCI</name>
<dbReference type="GO" id="GO:0043596">
    <property type="term" value="C:nuclear replication fork"/>
    <property type="evidence" value="ECO:0007669"/>
    <property type="project" value="TreeGrafter"/>
</dbReference>
<dbReference type="GO" id="GO:0006281">
    <property type="term" value="P:DNA repair"/>
    <property type="evidence" value="ECO:0007669"/>
    <property type="project" value="TreeGrafter"/>
</dbReference>
<dbReference type="GO" id="GO:0031297">
    <property type="term" value="P:replication fork processing"/>
    <property type="evidence" value="ECO:0007669"/>
    <property type="project" value="TreeGrafter"/>
</dbReference>
<feature type="region of interest" description="Disordered" evidence="4">
    <location>
        <begin position="241"/>
        <end position="266"/>
    </location>
</feature>
<evidence type="ECO:0000256" key="3">
    <source>
        <dbReference type="ARBA" id="ARBA00023242"/>
    </source>
</evidence>
<organism evidence="6 7">
    <name type="scientific">Petrolisthes cinctipes</name>
    <name type="common">Flat porcelain crab</name>
    <dbReference type="NCBI Taxonomy" id="88211"/>
    <lineage>
        <taxon>Eukaryota</taxon>
        <taxon>Metazoa</taxon>
        <taxon>Ecdysozoa</taxon>
        <taxon>Arthropoda</taxon>
        <taxon>Crustacea</taxon>
        <taxon>Multicrustacea</taxon>
        <taxon>Malacostraca</taxon>
        <taxon>Eumalacostraca</taxon>
        <taxon>Eucarida</taxon>
        <taxon>Decapoda</taxon>
        <taxon>Pleocyemata</taxon>
        <taxon>Anomura</taxon>
        <taxon>Galatheoidea</taxon>
        <taxon>Porcellanidae</taxon>
        <taxon>Petrolisthes</taxon>
    </lineage>
</organism>
<keyword evidence="3" id="KW-0539">Nucleus</keyword>
<feature type="compositionally biased region" description="Basic and acidic residues" evidence="4">
    <location>
        <begin position="1"/>
        <end position="17"/>
    </location>
</feature>
<evidence type="ECO:0000256" key="1">
    <source>
        <dbReference type="ARBA" id="ARBA00004123"/>
    </source>
</evidence>